<organism evidence="2">
    <name type="scientific">viral metagenome</name>
    <dbReference type="NCBI Taxonomy" id="1070528"/>
    <lineage>
        <taxon>unclassified sequences</taxon>
        <taxon>metagenomes</taxon>
        <taxon>organismal metagenomes</taxon>
    </lineage>
</organism>
<accession>A0A6C0C7I4</accession>
<evidence type="ECO:0000313" key="2">
    <source>
        <dbReference type="EMBL" id="QHS99769.1"/>
    </source>
</evidence>
<evidence type="ECO:0000256" key="1">
    <source>
        <dbReference type="SAM" id="MobiDB-lite"/>
    </source>
</evidence>
<sequence length="523" mass="61500">MERKHIEYDMKQLEDMHDQKTIINSQMNIKERNGINVIYDNQSRCSTIIVSRLEDRKIINILVYGKTQTGKTGCMTSLIRQYIFKYNIPIENIYIITGLSDKAWKDDTIERMPDLIRKRIYHRANLPKTFVNEIKSKRNVLIIMDEIQIACEEDQTIHKTFKECGFYNLDYLLNNDIKLIQFSATPDGNLNDINDWRDHSLKVKLEPGEAYIGTKELINKNRLFQYKDLMDINNVEEILPVINERYINYMYHLIRVPNKLKDKQGKVIRNFKEVFGDNFDYNIDYLKTKKEDINKLLKIKPEKHTFVFYCEILRCAKTQHKEFIGISYERYNIKPNDSSILQGSVGRLTGHDDNGLSICYTNINSILMFEKLWDNDFEFIEGIIWNTKTTNYDEKTNKTNSTGTFNGTNNIVGMEGNSTQPIKQDRGDPNIEKFNTQKAMKQWFKGNLKSIMIRKTGPNTKKPDENGFYKGSIRHGLEILSQEEVDREKRWGFGNGPGARSYPCYSDINDPKTLQWWLIYYLN</sequence>
<proteinExistence type="predicted"/>
<feature type="region of interest" description="Disordered" evidence="1">
    <location>
        <begin position="399"/>
        <end position="429"/>
    </location>
</feature>
<name>A0A6C0C7I4_9ZZZZ</name>
<dbReference type="Gene3D" id="3.40.50.300">
    <property type="entry name" value="P-loop containing nucleotide triphosphate hydrolases"/>
    <property type="match status" value="1"/>
</dbReference>
<dbReference type="SUPFAM" id="SSF52540">
    <property type="entry name" value="P-loop containing nucleoside triphosphate hydrolases"/>
    <property type="match status" value="1"/>
</dbReference>
<dbReference type="InterPro" id="IPR027417">
    <property type="entry name" value="P-loop_NTPase"/>
</dbReference>
<reference evidence="2" key="1">
    <citation type="journal article" date="2020" name="Nature">
        <title>Giant virus diversity and host interactions through global metagenomics.</title>
        <authorList>
            <person name="Schulz F."/>
            <person name="Roux S."/>
            <person name="Paez-Espino D."/>
            <person name="Jungbluth S."/>
            <person name="Walsh D.A."/>
            <person name="Denef V.J."/>
            <person name="McMahon K.D."/>
            <person name="Konstantinidis K.T."/>
            <person name="Eloe-Fadrosh E.A."/>
            <person name="Kyrpides N.C."/>
            <person name="Woyke T."/>
        </authorList>
    </citation>
    <scope>NUCLEOTIDE SEQUENCE</scope>
    <source>
        <strain evidence="2">GVMAG-M-3300020187-37</strain>
    </source>
</reference>
<dbReference type="AlphaFoldDB" id="A0A6C0C7I4"/>
<evidence type="ECO:0008006" key="3">
    <source>
        <dbReference type="Google" id="ProtNLM"/>
    </source>
</evidence>
<feature type="compositionally biased region" description="Low complexity" evidence="1">
    <location>
        <begin position="399"/>
        <end position="410"/>
    </location>
</feature>
<dbReference type="EMBL" id="MN739347">
    <property type="protein sequence ID" value="QHS99769.1"/>
    <property type="molecule type" value="Genomic_DNA"/>
</dbReference>
<protein>
    <recommendedName>
        <fullName evidence="3">Helicase ATP-binding domain-containing protein</fullName>
    </recommendedName>
</protein>